<feature type="transmembrane region" description="Helical" evidence="1">
    <location>
        <begin position="79"/>
        <end position="99"/>
    </location>
</feature>
<reference evidence="2 3" key="1">
    <citation type="submission" date="2019-02" db="EMBL/GenBank/DDBJ databases">
        <title>Pedobacter sp. RP-1-13 sp. nov., isolated from Arctic soil.</title>
        <authorList>
            <person name="Dahal R.H."/>
        </authorList>
    </citation>
    <scope>NUCLEOTIDE SEQUENCE [LARGE SCALE GENOMIC DNA]</scope>
    <source>
        <strain evidence="2 3">RP-1-13</strain>
    </source>
</reference>
<name>A0A4R0N3N6_9SPHI</name>
<organism evidence="2 3">
    <name type="scientific">Pedobacter frigiditerrae</name>
    <dbReference type="NCBI Taxonomy" id="2530452"/>
    <lineage>
        <taxon>Bacteria</taxon>
        <taxon>Pseudomonadati</taxon>
        <taxon>Bacteroidota</taxon>
        <taxon>Sphingobacteriia</taxon>
        <taxon>Sphingobacteriales</taxon>
        <taxon>Sphingobacteriaceae</taxon>
        <taxon>Pedobacter</taxon>
    </lineage>
</organism>
<comment type="caution">
    <text evidence="2">The sequence shown here is derived from an EMBL/GenBank/DDBJ whole genome shotgun (WGS) entry which is preliminary data.</text>
</comment>
<dbReference type="AlphaFoldDB" id="A0A4R0N3N6"/>
<proteinExistence type="predicted"/>
<sequence>MNKAQRNINIIMMLLFSAYAIYSIVYDNANLFFIIYLFWFDELIRNISLLIQVKMHREDPKNIREFTKRKAISNIKTRFFFLFIYSVFIVLVFGLFFHLAQDEKDALVKNVQIFMFHDIAFNVCLMIAIVREVLQIRSTSLNRQEPIPTFGAMSGHLITLHLSIIFGAFLWAFTSGKFINFSFSLGSLNKYAIILPFFMIKFLVDLYAINHNEKDKTLLDTLQNH</sequence>
<gene>
    <name evidence="2" type="ORF">EZ428_06835</name>
</gene>
<evidence type="ECO:0000313" key="3">
    <source>
        <dbReference type="Proteomes" id="UP000292884"/>
    </source>
</evidence>
<feature type="transmembrane region" description="Helical" evidence="1">
    <location>
        <begin position="150"/>
        <end position="171"/>
    </location>
</feature>
<dbReference type="RefSeq" id="WP_131552338.1">
    <property type="nucleotide sequence ID" value="NZ_SJSK01000001.1"/>
</dbReference>
<dbReference type="Pfam" id="PF20108">
    <property type="entry name" value="DUF6498"/>
    <property type="match status" value="1"/>
</dbReference>
<feature type="transmembrane region" description="Helical" evidence="1">
    <location>
        <begin position="7"/>
        <end position="25"/>
    </location>
</feature>
<keyword evidence="1" id="KW-1133">Transmembrane helix</keyword>
<dbReference type="Proteomes" id="UP000292884">
    <property type="component" value="Unassembled WGS sequence"/>
</dbReference>
<protein>
    <submittedName>
        <fullName evidence="2">Uncharacterized protein</fullName>
    </submittedName>
</protein>
<keyword evidence="1" id="KW-0812">Transmembrane</keyword>
<feature type="transmembrane region" description="Helical" evidence="1">
    <location>
        <begin position="191"/>
        <end position="209"/>
    </location>
</feature>
<dbReference type="OrthoDB" id="795933at2"/>
<keyword evidence="1" id="KW-0472">Membrane</keyword>
<feature type="transmembrane region" description="Helical" evidence="1">
    <location>
        <begin position="31"/>
        <end position="51"/>
    </location>
</feature>
<feature type="transmembrane region" description="Helical" evidence="1">
    <location>
        <begin position="111"/>
        <end position="130"/>
    </location>
</feature>
<keyword evidence="3" id="KW-1185">Reference proteome</keyword>
<accession>A0A4R0N3N6</accession>
<dbReference type="InterPro" id="IPR045466">
    <property type="entry name" value="DUF6498"/>
</dbReference>
<evidence type="ECO:0000256" key="1">
    <source>
        <dbReference type="SAM" id="Phobius"/>
    </source>
</evidence>
<dbReference type="EMBL" id="SJSK01000001">
    <property type="protein sequence ID" value="TCC94479.1"/>
    <property type="molecule type" value="Genomic_DNA"/>
</dbReference>
<evidence type="ECO:0000313" key="2">
    <source>
        <dbReference type="EMBL" id="TCC94479.1"/>
    </source>
</evidence>